<name>A0ABS1U725_9PROT</name>
<dbReference type="EMBL" id="JAETWB010000013">
    <property type="protein sequence ID" value="MBL6080340.1"/>
    <property type="molecule type" value="Genomic_DNA"/>
</dbReference>
<feature type="compositionally biased region" description="Gly residues" evidence="1">
    <location>
        <begin position="260"/>
        <end position="275"/>
    </location>
</feature>
<evidence type="ECO:0000313" key="2">
    <source>
        <dbReference type="EMBL" id="MBL6080340.1"/>
    </source>
</evidence>
<organism evidence="2 3">
    <name type="scientific">Belnapia arida</name>
    <dbReference type="NCBI Taxonomy" id="2804533"/>
    <lineage>
        <taxon>Bacteria</taxon>
        <taxon>Pseudomonadati</taxon>
        <taxon>Pseudomonadota</taxon>
        <taxon>Alphaproteobacteria</taxon>
        <taxon>Acetobacterales</taxon>
        <taxon>Roseomonadaceae</taxon>
        <taxon>Belnapia</taxon>
    </lineage>
</organism>
<dbReference type="InterPro" id="IPR018648">
    <property type="entry name" value="DUF2076"/>
</dbReference>
<feature type="region of interest" description="Disordered" evidence="1">
    <location>
        <begin position="101"/>
        <end position="152"/>
    </location>
</feature>
<protein>
    <submittedName>
        <fullName evidence="2">DUF2076 domain-containing protein</fullName>
    </submittedName>
</protein>
<dbReference type="RefSeq" id="WP_202833578.1">
    <property type="nucleotide sequence ID" value="NZ_JAETWB010000013.1"/>
</dbReference>
<sequence>MNDEERRIISQFVERIAGASPAAPAPGPWGGSSVPATQSRPPLPPVDREADSLISDLFARYPEARYRITQTAFVQEAALVEAQNRIRQLEWEVQNARTQAQAAQQPRSGGLFGGMFGSGGANRQSPQMPPPPQPVYPPGYNPGMLQPQRGGSGFLGTALTTAAGVAGGMVVGNMLMNAFSGSHGSAAAATASDATGGGAFGQEAVPASSPWTDPGTAAADQGWGGDGGQKSDWGGGGQDYASTQDATGGGYDTDTSNYDTGGGMDDAGGGYDEEV</sequence>
<comment type="caution">
    <text evidence="2">The sequence shown here is derived from an EMBL/GenBank/DDBJ whole genome shotgun (WGS) entry which is preliminary data.</text>
</comment>
<feature type="region of interest" description="Disordered" evidence="1">
    <location>
        <begin position="188"/>
        <end position="275"/>
    </location>
</feature>
<evidence type="ECO:0000313" key="3">
    <source>
        <dbReference type="Proteomes" id="UP000660885"/>
    </source>
</evidence>
<feature type="compositionally biased region" description="Gly residues" evidence="1">
    <location>
        <begin position="222"/>
        <end position="238"/>
    </location>
</feature>
<accession>A0ABS1U725</accession>
<dbReference type="Proteomes" id="UP000660885">
    <property type="component" value="Unassembled WGS sequence"/>
</dbReference>
<proteinExistence type="predicted"/>
<dbReference type="Pfam" id="PF09849">
    <property type="entry name" value="DUF2076"/>
    <property type="match status" value="1"/>
</dbReference>
<reference evidence="2 3" key="1">
    <citation type="submission" date="2021-01" db="EMBL/GenBank/DDBJ databases">
        <title>Belnapia mucosa sp. nov. and Belnapia arida sp. nov., isolated from the Tabernas Desert (Almeria, Spain).</title>
        <authorList>
            <person name="Molina-Menor E."/>
            <person name="Vidal-Verdu A."/>
            <person name="Calonge A."/>
            <person name="Satari L."/>
            <person name="Pereto J."/>
            <person name="Porcar M."/>
        </authorList>
    </citation>
    <scope>NUCLEOTIDE SEQUENCE [LARGE SCALE GENOMIC DNA]</scope>
    <source>
        <strain evidence="2 3">T18</strain>
    </source>
</reference>
<feature type="compositionally biased region" description="Pro residues" evidence="1">
    <location>
        <begin position="127"/>
        <end position="140"/>
    </location>
</feature>
<feature type="compositionally biased region" description="Gly residues" evidence="1">
    <location>
        <begin position="110"/>
        <end position="120"/>
    </location>
</feature>
<feature type="region of interest" description="Disordered" evidence="1">
    <location>
        <begin position="19"/>
        <end position="46"/>
    </location>
</feature>
<gene>
    <name evidence="2" type="ORF">JMJ56_20190</name>
</gene>
<keyword evidence="3" id="KW-1185">Reference proteome</keyword>
<evidence type="ECO:0000256" key="1">
    <source>
        <dbReference type="SAM" id="MobiDB-lite"/>
    </source>
</evidence>